<dbReference type="InterPro" id="IPR007627">
    <property type="entry name" value="RNA_pol_sigma70_r2"/>
</dbReference>
<dbReference type="GO" id="GO:0006352">
    <property type="term" value="P:DNA-templated transcription initiation"/>
    <property type="evidence" value="ECO:0007669"/>
    <property type="project" value="InterPro"/>
</dbReference>
<sequence length="160" mass="19250">MKMEQKEQEFTRLVEKYKTVIYVVCYMFSDCREEVEDLFQDVLVRLWKGYDTFRGEADVKTWIYRVSLNCCINRQKKIRRSGTHVPLSMDSDFFDDIDDRALQVRRLYERINRLGLIDRGIILLWLEGLTYEEIGRIIGISVKNVSFQLHRIKEELKKQD</sequence>
<dbReference type="InterPro" id="IPR039425">
    <property type="entry name" value="RNA_pol_sigma-70-like"/>
</dbReference>
<comment type="caution">
    <text evidence="7">The sequence shown here is derived from an EMBL/GenBank/DDBJ whole genome shotgun (WGS) entry which is preliminary data.</text>
</comment>
<gene>
    <name evidence="7" type="ORF">IAC87_04285</name>
</gene>
<dbReference type="GO" id="GO:0003677">
    <property type="term" value="F:DNA binding"/>
    <property type="evidence" value="ECO:0007669"/>
    <property type="project" value="InterPro"/>
</dbReference>
<dbReference type="Proteomes" id="UP000823772">
    <property type="component" value="Unassembled WGS sequence"/>
</dbReference>
<reference evidence="7" key="1">
    <citation type="submission" date="2020-10" db="EMBL/GenBank/DDBJ databases">
        <authorList>
            <person name="Gilroy R."/>
        </authorList>
    </citation>
    <scope>NUCLEOTIDE SEQUENCE</scope>
    <source>
        <strain evidence="7">B3-2255</strain>
    </source>
</reference>
<evidence type="ECO:0000256" key="2">
    <source>
        <dbReference type="ARBA" id="ARBA00023015"/>
    </source>
</evidence>
<dbReference type="PANTHER" id="PTHR43133">
    <property type="entry name" value="RNA POLYMERASE ECF-TYPE SIGMA FACTO"/>
    <property type="match status" value="1"/>
</dbReference>
<dbReference type="Pfam" id="PF08281">
    <property type="entry name" value="Sigma70_r4_2"/>
    <property type="match status" value="1"/>
</dbReference>
<dbReference type="InterPro" id="IPR013249">
    <property type="entry name" value="RNA_pol_sigma70_r4_t2"/>
</dbReference>
<dbReference type="GO" id="GO:0016987">
    <property type="term" value="F:sigma factor activity"/>
    <property type="evidence" value="ECO:0007669"/>
    <property type="project" value="UniProtKB-KW"/>
</dbReference>
<evidence type="ECO:0000259" key="5">
    <source>
        <dbReference type="Pfam" id="PF04542"/>
    </source>
</evidence>
<dbReference type="NCBIfam" id="TIGR02937">
    <property type="entry name" value="sigma70-ECF"/>
    <property type="match status" value="1"/>
</dbReference>
<keyword evidence="3" id="KW-0731">Sigma factor</keyword>
<organism evidence="7 8">
    <name type="scientific">Candidatus Merdivivens faecigallinarum</name>
    <dbReference type="NCBI Taxonomy" id="2840871"/>
    <lineage>
        <taxon>Bacteria</taxon>
        <taxon>Pseudomonadati</taxon>
        <taxon>Bacteroidota</taxon>
        <taxon>Bacteroidia</taxon>
        <taxon>Bacteroidales</taxon>
        <taxon>Muribaculaceae</taxon>
        <taxon>Muribaculaceae incertae sedis</taxon>
        <taxon>Candidatus Merdivivens</taxon>
    </lineage>
</organism>
<accession>A0A9D9J051</accession>
<dbReference type="Pfam" id="PF04542">
    <property type="entry name" value="Sigma70_r2"/>
    <property type="match status" value="1"/>
</dbReference>
<dbReference type="InterPro" id="IPR013325">
    <property type="entry name" value="RNA_pol_sigma_r2"/>
</dbReference>
<dbReference type="PANTHER" id="PTHR43133:SF45">
    <property type="entry name" value="RNA POLYMERASE ECF-TYPE SIGMA FACTOR"/>
    <property type="match status" value="1"/>
</dbReference>
<evidence type="ECO:0000259" key="6">
    <source>
        <dbReference type="Pfam" id="PF08281"/>
    </source>
</evidence>
<feature type="domain" description="RNA polymerase sigma-70 region 2" evidence="5">
    <location>
        <begin position="13"/>
        <end position="80"/>
    </location>
</feature>
<dbReference type="InterPro" id="IPR014284">
    <property type="entry name" value="RNA_pol_sigma-70_dom"/>
</dbReference>
<comment type="similarity">
    <text evidence="1">Belongs to the sigma-70 factor family. ECF subfamily.</text>
</comment>
<dbReference type="InterPro" id="IPR036388">
    <property type="entry name" value="WH-like_DNA-bd_sf"/>
</dbReference>
<name>A0A9D9J051_9BACT</name>
<evidence type="ECO:0000313" key="7">
    <source>
        <dbReference type="EMBL" id="MBO8481748.1"/>
    </source>
</evidence>
<keyword evidence="2" id="KW-0805">Transcription regulation</keyword>
<reference evidence="7" key="2">
    <citation type="journal article" date="2021" name="PeerJ">
        <title>Extensive microbial diversity within the chicken gut microbiome revealed by metagenomics and culture.</title>
        <authorList>
            <person name="Gilroy R."/>
            <person name="Ravi A."/>
            <person name="Getino M."/>
            <person name="Pursley I."/>
            <person name="Horton D.L."/>
            <person name="Alikhan N.F."/>
            <person name="Baker D."/>
            <person name="Gharbi K."/>
            <person name="Hall N."/>
            <person name="Watson M."/>
            <person name="Adriaenssens E.M."/>
            <person name="Foster-Nyarko E."/>
            <person name="Jarju S."/>
            <person name="Secka A."/>
            <person name="Antonio M."/>
            <person name="Oren A."/>
            <person name="Chaudhuri R.R."/>
            <person name="La Ragione R."/>
            <person name="Hildebrand F."/>
            <person name="Pallen M.J."/>
        </authorList>
    </citation>
    <scope>NUCLEOTIDE SEQUENCE</scope>
    <source>
        <strain evidence="7">B3-2255</strain>
    </source>
</reference>
<dbReference type="Gene3D" id="1.10.10.10">
    <property type="entry name" value="Winged helix-like DNA-binding domain superfamily/Winged helix DNA-binding domain"/>
    <property type="match status" value="1"/>
</dbReference>
<evidence type="ECO:0000256" key="4">
    <source>
        <dbReference type="ARBA" id="ARBA00023163"/>
    </source>
</evidence>
<dbReference type="InterPro" id="IPR013324">
    <property type="entry name" value="RNA_pol_sigma_r3/r4-like"/>
</dbReference>
<dbReference type="SUPFAM" id="SSF88946">
    <property type="entry name" value="Sigma2 domain of RNA polymerase sigma factors"/>
    <property type="match status" value="1"/>
</dbReference>
<dbReference type="SUPFAM" id="SSF88659">
    <property type="entry name" value="Sigma3 and sigma4 domains of RNA polymerase sigma factors"/>
    <property type="match status" value="1"/>
</dbReference>
<protein>
    <submittedName>
        <fullName evidence="7">Sigma-70 family RNA polymerase sigma factor</fullName>
    </submittedName>
</protein>
<evidence type="ECO:0000256" key="3">
    <source>
        <dbReference type="ARBA" id="ARBA00023082"/>
    </source>
</evidence>
<dbReference type="Gene3D" id="1.10.1740.10">
    <property type="match status" value="1"/>
</dbReference>
<feature type="domain" description="RNA polymerase sigma factor 70 region 4 type 2" evidence="6">
    <location>
        <begin position="106"/>
        <end position="156"/>
    </location>
</feature>
<dbReference type="EMBL" id="JADILY010000089">
    <property type="protein sequence ID" value="MBO8481748.1"/>
    <property type="molecule type" value="Genomic_DNA"/>
</dbReference>
<keyword evidence="4" id="KW-0804">Transcription</keyword>
<dbReference type="AlphaFoldDB" id="A0A9D9J051"/>
<evidence type="ECO:0000313" key="8">
    <source>
        <dbReference type="Proteomes" id="UP000823772"/>
    </source>
</evidence>
<proteinExistence type="inferred from homology"/>
<evidence type="ECO:0000256" key="1">
    <source>
        <dbReference type="ARBA" id="ARBA00010641"/>
    </source>
</evidence>